<dbReference type="GO" id="GO:0016759">
    <property type="term" value="F:cellulose synthase activity"/>
    <property type="evidence" value="ECO:0007669"/>
    <property type="project" value="InterPro"/>
</dbReference>
<sequence>MKSTASADRARWPQRLAEWGERLVARPVWDRPVVRGVAVVIALLLFVTVAAVPLEFTMQMAFALSCVALALALVLRRVPGRLPILAMIVLSVLASLRYMYWRVTSTLGFESLIDAFFGFGLLLAELYALVTLLLGYFQTAWPLQRRPVPLPAELAQWPTVDVLIPTYNEPLSVVRQTVYSALAMDWPADKLKIYVLDDGRRAEFRAFCEQAGVGYVTRDNNRHAKAGNINAALARTDGEFVAIFDCDHIPTRSFLQITMGWFLRDPQLAMLQTPHVFFSPDPFEKNLGTFRTTPNEGELFYGLIQDGNDLWNASFFCGSCAARRCWKWAASRSRP</sequence>
<evidence type="ECO:0000313" key="10">
    <source>
        <dbReference type="Proteomes" id="UP000461670"/>
    </source>
</evidence>
<dbReference type="Pfam" id="PF00535">
    <property type="entry name" value="Glycos_transf_2"/>
    <property type="match status" value="1"/>
</dbReference>
<dbReference type="PANTHER" id="PTHR43867">
    <property type="entry name" value="CELLULOSE SYNTHASE CATALYTIC SUBUNIT A [UDP-FORMING]"/>
    <property type="match status" value="1"/>
</dbReference>
<keyword evidence="5 7" id="KW-1133">Transmembrane helix</keyword>
<dbReference type="Proteomes" id="UP000461670">
    <property type="component" value="Unassembled WGS sequence"/>
</dbReference>
<feature type="transmembrane region" description="Helical" evidence="7">
    <location>
        <begin position="32"/>
        <end position="52"/>
    </location>
</feature>
<dbReference type="PANTHER" id="PTHR43867:SF2">
    <property type="entry name" value="CELLULOSE SYNTHASE CATALYTIC SUBUNIT A [UDP-FORMING]"/>
    <property type="match status" value="1"/>
</dbReference>
<keyword evidence="6 7" id="KW-0472">Membrane</keyword>
<feature type="transmembrane region" description="Helical" evidence="7">
    <location>
        <begin position="58"/>
        <end position="75"/>
    </location>
</feature>
<organism evidence="9 10">
    <name type="scientific">Paracidovorax wautersii</name>
    <dbReference type="NCBI Taxonomy" id="1177982"/>
    <lineage>
        <taxon>Bacteria</taxon>
        <taxon>Pseudomonadati</taxon>
        <taxon>Pseudomonadota</taxon>
        <taxon>Betaproteobacteria</taxon>
        <taxon>Burkholderiales</taxon>
        <taxon>Comamonadaceae</taxon>
        <taxon>Paracidovorax</taxon>
    </lineage>
</organism>
<feature type="transmembrane region" description="Helical" evidence="7">
    <location>
        <begin position="82"/>
        <end position="100"/>
    </location>
</feature>
<dbReference type="PRINTS" id="PR01439">
    <property type="entry name" value="CELLSNTHASEA"/>
</dbReference>
<keyword evidence="3" id="KW-0808">Transferase</keyword>
<comment type="subcellular location">
    <subcellularLocation>
        <location evidence="1">Membrane</location>
        <topology evidence="1">Multi-pass membrane protein</topology>
    </subcellularLocation>
</comment>
<evidence type="ECO:0000256" key="2">
    <source>
        <dbReference type="ARBA" id="ARBA00022676"/>
    </source>
</evidence>
<keyword evidence="4 7" id="KW-0812">Transmembrane</keyword>
<feature type="domain" description="Glycosyltransferase 2-like" evidence="8">
    <location>
        <begin position="162"/>
        <end position="324"/>
    </location>
</feature>
<name>A0A7V8FP32_9BURK</name>
<dbReference type="Gene3D" id="3.90.550.10">
    <property type="entry name" value="Spore Coat Polysaccharide Biosynthesis Protein SpsA, Chain A"/>
    <property type="match status" value="1"/>
</dbReference>
<evidence type="ECO:0000313" key="9">
    <source>
        <dbReference type="EMBL" id="KAF1021385.1"/>
    </source>
</evidence>
<gene>
    <name evidence="9" type="primary">bcsA_2</name>
    <name evidence="9" type="ORF">GAK30_01870</name>
</gene>
<evidence type="ECO:0000256" key="5">
    <source>
        <dbReference type="ARBA" id="ARBA00022989"/>
    </source>
</evidence>
<accession>A0A7V8FP32</accession>
<proteinExistence type="predicted"/>
<dbReference type="InterPro" id="IPR003919">
    <property type="entry name" value="Cell_synth_A"/>
</dbReference>
<dbReference type="CDD" id="cd06421">
    <property type="entry name" value="CESA_CelA_like"/>
    <property type="match status" value="1"/>
</dbReference>
<evidence type="ECO:0000256" key="1">
    <source>
        <dbReference type="ARBA" id="ARBA00004141"/>
    </source>
</evidence>
<evidence type="ECO:0000256" key="6">
    <source>
        <dbReference type="ARBA" id="ARBA00023136"/>
    </source>
</evidence>
<dbReference type="InterPro" id="IPR029044">
    <property type="entry name" value="Nucleotide-diphossugar_trans"/>
</dbReference>
<dbReference type="InterPro" id="IPR001173">
    <property type="entry name" value="Glyco_trans_2-like"/>
</dbReference>
<feature type="transmembrane region" description="Helical" evidence="7">
    <location>
        <begin position="112"/>
        <end position="137"/>
    </location>
</feature>
<dbReference type="EMBL" id="WNDQ01000022">
    <property type="protein sequence ID" value="KAF1021385.1"/>
    <property type="molecule type" value="Genomic_DNA"/>
</dbReference>
<protein>
    <submittedName>
        <fullName evidence="9">Cellulose synthase catalytic subunit [UDP-forming]</fullName>
    </submittedName>
</protein>
<dbReference type="GO" id="GO:0035438">
    <property type="term" value="F:cyclic-di-GMP binding"/>
    <property type="evidence" value="ECO:0007669"/>
    <property type="project" value="InterPro"/>
</dbReference>
<evidence type="ECO:0000256" key="3">
    <source>
        <dbReference type="ARBA" id="ARBA00022679"/>
    </source>
</evidence>
<dbReference type="AlphaFoldDB" id="A0A7V8FP32"/>
<evidence type="ECO:0000259" key="8">
    <source>
        <dbReference type="Pfam" id="PF00535"/>
    </source>
</evidence>
<reference evidence="10" key="1">
    <citation type="journal article" date="2020" name="MBio">
        <title>Horizontal gene transfer to a defensive symbiont with a reduced genome amongst a multipartite beetle microbiome.</title>
        <authorList>
            <person name="Waterworth S.C."/>
            <person name="Florez L.V."/>
            <person name="Rees E.R."/>
            <person name="Hertweck C."/>
            <person name="Kaltenpoth M."/>
            <person name="Kwan J.C."/>
        </authorList>
    </citation>
    <scope>NUCLEOTIDE SEQUENCE [LARGE SCALE GENOMIC DNA]</scope>
</reference>
<evidence type="ECO:0000256" key="7">
    <source>
        <dbReference type="SAM" id="Phobius"/>
    </source>
</evidence>
<comment type="caution">
    <text evidence="9">The sequence shown here is derived from an EMBL/GenBank/DDBJ whole genome shotgun (WGS) entry which is preliminary data.</text>
</comment>
<dbReference type="InterPro" id="IPR050321">
    <property type="entry name" value="Glycosyltr_2/OpgH_subfam"/>
</dbReference>
<dbReference type="GO" id="GO:0006011">
    <property type="term" value="P:UDP-alpha-D-glucose metabolic process"/>
    <property type="evidence" value="ECO:0007669"/>
    <property type="project" value="InterPro"/>
</dbReference>
<evidence type="ECO:0000256" key="4">
    <source>
        <dbReference type="ARBA" id="ARBA00022692"/>
    </source>
</evidence>
<keyword evidence="2" id="KW-0328">Glycosyltransferase</keyword>
<dbReference type="SUPFAM" id="SSF53448">
    <property type="entry name" value="Nucleotide-diphospho-sugar transferases"/>
    <property type="match status" value="1"/>
</dbReference>
<dbReference type="GO" id="GO:0005886">
    <property type="term" value="C:plasma membrane"/>
    <property type="evidence" value="ECO:0007669"/>
    <property type="project" value="TreeGrafter"/>
</dbReference>